<feature type="region of interest" description="Disordered" evidence="2">
    <location>
        <begin position="183"/>
        <end position="213"/>
    </location>
</feature>
<feature type="compositionally biased region" description="Polar residues" evidence="2">
    <location>
        <begin position="1"/>
        <end position="12"/>
    </location>
</feature>
<evidence type="ECO:0008006" key="7">
    <source>
        <dbReference type="Google" id="ProtNLM"/>
    </source>
</evidence>
<comment type="caution">
    <text evidence="5">The sequence shown here is derived from an EMBL/GenBank/DDBJ whole genome shotgun (WGS) entry which is preliminary data.</text>
</comment>
<sequence length="524" mass="60269">MKQSQFGTYSSRPKSKTQKLTTFRMDDEGDPEMTKEELKNIYVELQAISDKLREENRILSEREARVKDRERMLSISQDSLQTVTEYQVKVKTAAVEEKYRSELILLEQTLRERNKEIKRLKENFETIKQANDVLKKETEVLQVQNSKLTKVSNGLQARLANLQRKQEYEQKLKDSEVLKQQVESSSEQVQKDVALSSKPPDKPEERSQKSTKFNKQSTVQLYSTALSTLLDWVCEAFLRQALVEIPTKPSESYSTPSFIQDRVLKVLPSLVEILRDNAGNIRCCLPCLQFIYWSLLHIDQLQNQQNISMSTTLRRIGEEIYYPKSSKVTEAEKIIGSPTTLGDKLKEAQFMRSSNSHVRFLSALIVLKTLTRADVLANAFDVLKTELKSDQQKELFLYYQATNVITFYIKPANKTFVSVAVDIMLQMSAESPFQHAFLESCSNESFFRVAALLIRSPVPDVRVMERLSIILQKLSKIKSNKRFFEIYTITAIIQEMLVNGGQDSAFLTLNLKSILFNLNSAIKF</sequence>
<name>A0A8S3YDU6_9EUPU</name>
<dbReference type="Proteomes" id="UP000678393">
    <property type="component" value="Unassembled WGS sequence"/>
</dbReference>
<feature type="compositionally biased region" description="Low complexity" evidence="2">
    <location>
        <begin position="183"/>
        <end position="193"/>
    </location>
</feature>
<evidence type="ECO:0000313" key="5">
    <source>
        <dbReference type="EMBL" id="CAG5115459.1"/>
    </source>
</evidence>
<evidence type="ECO:0000256" key="2">
    <source>
        <dbReference type="SAM" id="MobiDB-lite"/>
    </source>
</evidence>
<dbReference type="PANTHER" id="PTHR34523:SF1">
    <property type="entry name" value="COILED-COIL DOMAIN-CONTAINING PROTEIN 138"/>
    <property type="match status" value="1"/>
</dbReference>
<keyword evidence="1" id="KW-0175">Coiled coil</keyword>
<organism evidence="5 6">
    <name type="scientific">Candidula unifasciata</name>
    <dbReference type="NCBI Taxonomy" id="100452"/>
    <lineage>
        <taxon>Eukaryota</taxon>
        <taxon>Metazoa</taxon>
        <taxon>Spiralia</taxon>
        <taxon>Lophotrochozoa</taxon>
        <taxon>Mollusca</taxon>
        <taxon>Gastropoda</taxon>
        <taxon>Heterobranchia</taxon>
        <taxon>Euthyneura</taxon>
        <taxon>Panpulmonata</taxon>
        <taxon>Eupulmonata</taxon>
        <taxon>Stylommatophora</taxon>
        <taxon>Helicina</taxon>
        <taxon>Helicoidea</taxon>
        <taxon>Geomitridae</taxon>
        <taxon>Candidula</taxon>
    </lineage>
</organism>
<dbReference type="InterPro" id="IPR038798">
    <property type="entry name" value="CCDC138"/>
</dbReference>
<feature type="coiled-coil region" evidence="1">
    <location>
        <begin position="35"/>
        <end position="69"/>
    </location>
</feature>
<dbReference type="EMBL" id="CAJHNH020000119">
    <property type="protein sequence ID" value="CAG5115459.1"/>
    <property type="molecule type" value="Genomic_DNA"/>
</dbReference>
<gene>
    <name evidence="5" type="ORF">CUNI_LOCUS1017</name>
</gene>
<accession>A0A8S3YDU6</accession>
<dbReference type="AlphaFoldDB" id="A0A8S3YDU6"/>
<reference evidence="5" key="1">
    <citation type="submission" date="2021-04" db="EMBL/GenBank/DDBJ databases">
        <authorList>
            <consortium name="Molecular Ecology Group"/>
        </authorList>
    </citation>
    <scope>NUCLEOTIDE SEQUENCE</scope>
</reference>
<evidence type="ECO:0000259" key="4">
    <source>
        <dbReference type="Pfam" id="PF21037"/>
    </source>
</evidence>
<dbReference type="Pfam" id="PF21037">
    <property type="entry name" value="CCDC138_cc"/>
    <property type="match status" value="1"/>
</dbReference>
<dbReference type="OrthoDB" id="2161164at2759"/>
<evidence type="ECO:0000313" key="6">
    <source>
        <dbReference type="Proteomes" id="UP000678393"/>
    </source>
</evidence>
<feature type="domain" description="Coiled-coil-domain-containing protein 138 coiled-coil" evidence="4">
    <location>
        <begin position="115"/>
        <end position="171"/>
    </location>
</feature>
<feature type="compositionally biased region" description="Basic and acidic residues" evidence="2">
    <location>
        <begin position="199"/>
        <end position="208"/>
    </location>
</feature>
<dbReference type="Pfam" id="PF21035">
    <property type="entry name" value="CCDC138_C"/>
    <property type="match status" value="1"/>
</dbReference>
<dbReference type="InterPro" id="IPR048750">
    <property type="entry name" value="CCDC138_C"/>
</dbReference>
<proteinExistence type="predicted"/>
<evidence type="ECO:0000256" key="1">
    <source>
        <dbReference type="SAM" id="Coils"/>
    </source>
</evidence>
<keyword evidence="6" id="KW-1185">Reference proteome</keyword>
<dbReference type="PANTHER" id="PTHR34523">
    <property type="entry name" value="COILED-COIL DOMAIN-CONTAINING PROTEIN 138"/>
    <property type="match status" value="1"/>
</dbReference>
<feature type="domain" description="Coiled-coil" evidence="3">
    <location>
        <begin position="229"/>
        <end position="518"/>
    </location>
</feature>
<feature type="region of interest" description="Disordered" evidence="2">
    <location>
        <begin position="1"/>
        <end position="33"/>
    </location>
</feature>
<dbReference type="InterPro" id="IPR048751">
    <property type="entry name" value="CCDC138_CC"/>
</dbReference>
<protein>
    <recommendedName>
        <fullName evidence="7">Coiled-coil domain-containing protein 138</fullName>
    </recommendedName>
</protein>
<evidence type="ECO:0000259" key="3">
    <source>
        <dbReference type="Pfam" id="PF21035"/>
    </source>
</evidence>